<dbReference type="GO" id="GO:0000271">
    <property type="term" value="P:polysaccharide biosynthetic process"/>
    <property type="evidence" value="ECO:0007669"/>
    <property type="project" value="TreeGrafter"/>
</dbReference>
<evidence type="ECO:0000313" key="5">
    <source>
        <dbReference type="Proteomes" id="UP000024635"/>
    </source>
</evidence>
<evidence type="ECO:0000259" key="2">
    <source>
        <dbReference type="Pfam" id="PF01757"/>
    </source>
</evidence>
<gene>
    <name evidence="4" type="primary">Acey_s0108.g41</name>
    <name evidence="4" type="ORF">Y032_0108g41</name>
</gene>
<feature type="transmembrane region" description="Helical" evidence="1">
    <location>
        <begin position="12"/>
        <end position="29"/>
    </location>
</feature>
<accession>A0A016TF69</accession>
<dbReference type="InterPro" id="IPR050879">
    <property type="entry name" value="Acyltransferase_3"/>
</dbReference>
<keyword evidence="1" id="KW-0812">Transmembrane</keyword>
<dbReference type="InterPro" id="IPR002656">
    <property type="entry name" value="Acyl_transf_3_dom"/>
</dbReference>
<dbReference type="PANTHER" id="PTHR23028">
    <property type="entry name" value="ACETYLTRANSFERASE"/>
    <property type="match status" value="1"/>
</dbReference>
<keyword evidence="1" id="KW-0472">Membrane</keyword>
<dbReference type="Proteomes" id="UP000024635">
    <property type="component" value="Unassembled WGS sequence"/>
</dbReference>
<evidence type="ECO:0008006" key="6">
    <source>
        <dbReference type="Google" id="ProtNLM"/>
    </source>
</evidence>
<feature type="transmembrane region" description="Helical" evidence="1">
    <location>
        <begin position="35"/>
        <end position="54"/>
    </location>
</feature>
<organism evidence="4 5">
    <name type="scientific">Ancylostoma ceylanicum</name>
    <dbReference type="NCBI Taxonomy" id="53326"/>
    <lineage>
        <taxon>Eukaryota</taxon>
        <taxon>Metazoa</taxon>
        <taxon>Ecdysozoa</taxon>
        <taxon>Nematoda</taxon>
        <taxon>Chromadorea</taxon>
        <taxon>Rhabditida</taxon>
        <taxon>Rhabditina</taxon>
        <taxon>Rhabditomorpha</taxon>
        <taxon>Strongyloidea</taxon>
        <taxon>Ancylostomatidae</taxon>
        <taxon>Ancylostomatinae</taxon>
        <taxon>Ancylostoma</taxon>
    </lineage>
</organism>
<dbReference type="OrthoDB" id="10061508at2759"/>
<dbReference type="InterPro" id="IPR043968">
    <property type="entry name" value="SGNH"/>
</dbReference>
<protein>
    <recommendedName>
        <fullName evidence="6">SGNH domain-containing protein</fullName>
    </recommendedName>
</protein>
<sequence>MSEKRLDIQGLRGWSIILVVLFHFFPNYFPNGYIGVDMFFVISGFLIAMILGRVEKLDVKSVCTFYYRRIKRILPLYYLVIACILIALFSLLPLTYLSMNIDSARRAIIFISNVKDAENPNEEYKKMRVETTEVAQGHEKKSFLACGIFRVVPFVSIKIPEDALRVYVTGFSAILILVGKRHQNLLLSNPAIVYIGDISYALYLFHWPAYIIAKFFILEIPFALLLGLLASVVLAVAIHHCFEKFYRKWSPTVILIVIIALSTSCVLLTLYNVGDSDLGSGPVDYTEINPNDAAWNMTLMRYLNFVEGNRDNFELENLGCVYSNSRFTFEEDYKPLGFCSMEEGSGGHDFLVIGNSFACNQADMIFKAFGKYARRFNIHCRYICEVMVQTPNPACGTLLNLTAMIEELKPDVVFVIERSLQLKTGFNTRNPIDDDKTFKDLMERVTDLEERTKKVYILQAIPSCKMEWLKIAHILQRPLKEMKEGLVTRDDFFARLRIHEVEKRCRTCEVIDYLPMLVDENGHYLGYNPDNNLVFIDYANHLTRYSEVHPGRPSDAHLSATTVSCELFAITVDERPLKKAIQSKRQANNKLFHLKTWLAQK</sequence>
<evidence type="ECO:0000313" key="4">
    <source>
        <dbReference type="EMBL" id="EYC01327.1"/>
    </source>
</evidence>
<evidence type="ECO:0000259" key="3">
    <source>
        <dbReference type="Pfam" id="PF19040"/>
    </source>
</evidence>
<comment type="caution">
    <text evidence="4">The sequence shown here is derived from an EMBL/GenBank/DDBJ whole genome shotgun (WGS) entry which is preliminary data.</text>
</comment>
<feature type="transmembrane region" description="Helical" evidence="1">
    <location>
        <begin position="191"/>
        <end position="209"/>
    </location>
</feature>
<dbReference type="GO" id="GO:0016020">
    <property type="term" value="C:membrane"/>
    <property type="evidence" value="ECO:0007669"/>
    <property type="project" value="TreeGrafter"/>
</dbReference>
<dbReference type="AlphaFoldDB" id="A0A016TF69"/>
<dbReference type="EMBL" id="JARK01001444">
    <property type="protein sequence ID" value="EYC01327.1"/>
    <property type="molecule type" value="Genomic_DNA"/>
</dbReference>
<feature type="transmembrane region" description="Helical" evidence="1">
    <location>
        <begin position="249"/>
        <end position="271"/>
    </location>
</feature>
<feature type="transmembrane region" description="Helical" evidence="1">
    <location>
        <begin position="215"/>
        <end position="237"/>
    </location>
</feature>
<dbReference type="GO" id="GO:0016747">
    <property type="term" value="F:acyltransferase activity, transferring groups other than amino-acyl groups"/>
    <property type="evidence" value="ECO:0007669"/>
    <property type="project" value="InterPro"/>
</dbReference>
<proteinExistence type="predicted"/>
<keyword evidence="5" id="KW-1185">Reference proteome</keyword>
<keyword evidence="1" id="KW-1133">Transmembrane helix</keyword>
<feature type="transmembrane region" description="Helical" evidence="1">
    <location>
        <begin position="75"/>
        <end position="96"/>
    </location>
</feature>
<feature type="domain" description="Acyltransferase 3" evidence="2">
    <location>
        <begin position="7"/>
        <end position="95"/>
    </location>
</feature>
<feature type="domain" description="SGNH" evidence="3">
    <location>
        <begin position="334"/>
        <end position="545"/>
    </location>
</feature>
<dbReference type="STRING" id="53326.A0A016TF69"/>
<dbReference type="PANTHER" id="PTHR23028:SF127">
    <property type="entry name" value="ACYL_TRANSF_3 DOMAIN-CONTAINING PROTEIN-RELATED"/>
    <property type="match status" value="1"/>
</dbReference>
<reference evidence="5" key="1">
    <citation type="journal article" date="2015" name="Nat. Genet.">
        <title>The genome and transcriptome of the zoonotic hookworm Ancylostoma ceylanicum identify infection-specific gene families.</title>
        <authorList>
            <person name="Schwarz E.M."/>
            <person name="Hu Y."/>
            <person name="Antoshechkin I."/>
            <person name="Miller M.M."/>
            <person name="Sternberg P.W."/>
            <person name="Aroian R.V."/>
        </authorList>
    </citation>
    <scope>NUCLEOTIDE SEQUENCE</scope>
    <source>
        <strain evidence="5">HY135</strain>
    </source>
</reference>
<dbReference type="Pfam" id="PF19040">
    <property type="entry name" value="SGNH"/>
    <property type="match status" value="1"/>
</dbReference>
<dbReference type="Pfam" id="PF01757">
    <property type="entry name" value="Acyl_transf_3"/>
    <property type="match status" value="1"/>
</dbReference>
<feature type="transmembrane region" description="Helical" evidence="1">
    <location>
        <begin position="163"/>
        <end position="179"/>
    </location>
</feature>
<evidence type="ECO:0000256" key="1">
    <source>
        <dbReference type="SAM" id="Phobius"/>
    </source>
</evidence>
<name>A0A016TF69_9BILA</name>